<gene>
    <name evidence="11" type="ORF">SAMN05216490_0578</name>
</gene>
<evidence type="ECO:0000256" key="7">
    <source>
        <dbReference type="PROSITE-ProRule" id="PRU01360"/>
    </source>
</evidence>
<protein>
    <submittedName>
        <fullName evidence="11">TonB-linked outer membrane protein, SusC/RagA family</fullName>
    </submittedName>
</protein>
<dbReference type="SUPFAM" id="SSF56935">
    <property type="entry name" value="Porins"/>
    <property type="match status" value="1"/>
</dbReference>
<dbReference type="InterPro" id="IPR023996">
    <property type="entry name" value="TonB-dep_OMP_SusC/RagA"/>
</dbReference>
<dbReference type="Gene3D" id="2.40.170.20">
    <property type="entry name" value="TonB-dependent receptor, beta-barrel domain"/>
    <property type="match status" value="1"/>
</dbReference>
<evidence type="ECO:0000256" key="3">
    <source>
        <dbReference type="ARBA" id="ARBA00022452"/>
    </source>
</evidence>
<dbReference type="Gene3D" id="2.60.40.1120">
    <property type="entry name" value="Carboxypeptidase-like, regulatory domain"/>
    <property type="match status" value="1"/>
</dbReference>
<keyword evidence="12" id="KW-1185">Reference proteome</keyword>
<organism evidence="11 12">
    <name type="scientific">Mucilaginibacter mallensis</name>
    <dbReference type="NCBI Taxonomy" id="652787"/>
    <lineage>
        <taxon>Bacteria</taxon>
        <taxon>Pseudomonadati</taxon>
        <taxon>Bacteroidota</taxon>
        <taxon>Sphingobacteriia</taxon>
        <taxon>Sphingobacteriales</taxon>
        <taxon>Sphingobacteriaceae</taxon>
        <taxon>Mucilaginibacter</taxon>
    </lineage>
</organism>
<sequence length="1152" mass="124403">MKKNHLFTTIMRITVINIALSLTLIGAAMASNTVAQVLDRKLTISVKDKEMCKVLATIEKEANITFVYSPVLIQSNNKVTASFKNEALSTVLSKLLTAQNIKYEVSGNAIVLNRIIRPADKADDEQSVQNSPPQAILIRGNVTNEAGTILPGVSVAIKGSSAAVATNSKGDFLISVPDDNAVLIFRYVGFVTQEIAVKGLTTINVKLKDDTRGLNEVVVVGYGSQRRADVTGAISSVSGSTLTSLPTAGIDEALQGRVAGLSVTNNGSPGTAPLVVIRGISSITFGSDPLYVVDGFPLNGGLTSFDARDVENVQVLKDASAAAIYGSRATNGVILITTKKGSRNGKISMSLNSYIGVQNPAKYMDLLNTNQYVQYATALDGAGSLPPRFSPANFNAPVYAGAAQTYAQTNTDWQRAYFKTNALLTSTNFSLSGGNDVSRFYSSAGWFKQDGIAQGLSYQRLNYRINSDHIVNKFLTVGENLYIAGSVQHYDPTQGNRTPLTNVIRMPPYIPLHDPTKQGGYQGPISSFDGSDPTNPVEYALIGSNTINTTDILGTLYAEFNFTSWLKFRSTFGGNYIVGLQNNYTPIFNDGGTLNASAASIAYQRQTVFNKLFTEQLSFDKTYGLHHITALGVFESQGAHFITDNESGNQALNSVNTLQGASNIAANNINEDNLLQSLVGRVTYDYADKYMLSASIRRDGLSIWSPGHKFASFPAVSAGWNIAHEDFMKTNKVISDLKLRAGYGITGNNPNSLGNYPYLSPVQLDNAFYDIGNGSIGNPNSSYTSGLTNPLLNWEKTKQLNIGLDLGFLNNKFTVVTEFYKRKTDNLILNVPTPPSQGFQGSGSLQNIASMQNVGLELQLGYHKTNGDFRYDVTGLLSVVRNKVLHLQTASASIPSGSDPDFGGGDAFTNTTAGQSIQYFYGWIAQGIFQSQAQIDALNAKAVAKHGAGSVYQPNAAPGDIMFKDVNGDGIVDANDRTNLGSFMPSYTYSVNYSATYKSFDCTIFFQGVEGNKVLNALRIIEEGMPRLFNSDTQVLNAWTPSNTNTDIPRTINGDPNRNGRLSSRWIEDGSYLRLKNVIFGYTLPAGVFGTPATAVIKRLRLYVSGQNLITFTGYKGYDPEIGSKNGTLTNGVDFGQYPSARTFQFGIQAGF</sequence>
<dbReference type="Pfam" id="PF13715">
    <property type="entry name" value="CarbopepD_reg_2"/>
    <property type="match status" value="1"/>
</dbReference>
<evidence type="ECO:0000259" key="9">
    <source>
        <dbReference type="Pfam" id="PF07660"/>
    </source>
</evidence>
<dbReference type="Gene3D" id="3.55.50.30">
    <property type="match status" value="1"/>
</dbReference>
<dbReference type="InterPro" id="IPR023997">
    <property type="entry name" value="TonB-dep_OMP_SusC/RagA_CS"/>
</dbReference>
<comment type="similarity">
    <text evidence="7">Belongs to the TonB-dependent receptor family.</text>
</comment>
<evidence type="ECO:0000256" key="5">
    <source>
        <dbReference type="ARBA" id="ARBA00023136"/>
    </source>
</evidence>
<keyword evidence="5 7" id="KW-0472">Membrane</keyword>
<dbReference type="Pfam" id="PF07715">
    <property type="entry name" value="Plug"/>
    <property type="match status" value="1"/>
</dbReference>
<keyword evidence="8" id="KW-0732">Signal</keyword>
<accession>A0A1H1PLV5</accession>
<name>A0A1H1PLV5_MUCMA</name>
<evidence type="ECO:0000313" key="12">
    <source>
        <dbReference type="Proteomes" id="UP000199679"/>
    </source>
</evidence>
<dbReference type="Proteomes" id="UP000199679">
    <property type="component" value="Chromosome I"/>
</dbReference>
<dbReference type="GO" id="GO:0009279">
    <property type="term" value="C:cell outer membrane"/>
    <property type="evidence" value="ECO:0007669"/>
    <property type="project" value="UniProtKB-SubCell"/>
</dbReference>
<evidence type="ECO:0000259" key="10">
    <source>
        <dbReference type="Pfam" id="PF07715"/>
    </source>
</evidence>
<evidence type="ECO:0000256" key="6">
    <source>
        <dbReference type="ARBA" id="ARBA00023237"/>
    </source>
</evidence>
<dbReference type="PROSITE" id="PS52016">
    <property type="entry name" value="TONB_DEPENDENT_REC_3"/>
    <property type="match status" value="1"/>
</dbReference>
<feature type="domain" description="TonB-dependent receptor plug" evidence="10">
    <location>
        <begin position="228"/>
        <end position="333"/>
    </location>
</feature>
<dbReference type="RefSeq" id="WP_157682028.1">
    <property type="nucleotide sequence ID" value="NZ_LT629740.1"/>
</dbReference>
<feature type="chain" id="PRO_5009256707" evidence="8">
    <location>
        <begin position="31"/>
        <end position="1152"/>
    </location>
</feature>
<evidence type="ECO:0000313" key="11">
    <source>
        <dbReference type="EMBL" id="SDS12136.1"/>
    </source>
</evidence>
<dbReference type="SUPFAM" id="SSF49464">
    <property type="entry name" value="Carboxypeptidase regulatory domain-like"/>
    <property type="match status" value="1"/>
</dbReference>
<dbReference type="STRING" id="652787.SAMN05216490_0578"/>
<dbReference type="InterPro" id="IPR011662">
    <property type="entry name" value="Secretin/TonB_short_N"/>
</dbReference>
<dbReference type="InterPro" id="IPR039426">
    <property type="entry name" value="TonB-dep_rcpt-like"/>
</dbReference>
<evidence type="ECO:0000256" key="2">
    <source>
        <dbReference type="ARBA" id="ARBA00022448"/>
    </source>
</evidence>
<keyword evidence="2 7" id="KW-0813">Transport</keyword>
<keyword evidence="3 7" id="KW-1134">Transmembrane beta strand</keyword>
<dbReference type="AlphaFoldDB" id="A0A1H1PLV5"/>
<dbReference type="NCBIfam" id="TIGR04056">
    <property type="entry name" value="OMP_RagA_SusC"/>
    <property type="match status" value="1"/>
</dbReference>
<dbReference type="Gene3D" id="2.170.130.10">
    <property type="entry name" value="TonB-dependent receptor, plug domain"/>
    <property type="match status" value="1"/>
</dbReference>
<dbReference type="InterPro" id="IPR037066">
    <property type="entry name" value="Plug_dom_sf"/>
</dbReference>
<comment type="subcellular location">
    <subcellularLocation>
        <location evidence="1 7">Cell outer membrane</location>
        <topology evidence="1 7">Multi-pass membrane protein</topology>
    </subcellularLocation>
</comment>
<keyword evidence="4 7" id="KW-0812">Transmembrane</keyword>
<evidence type="ECO:0000256" key="8">
    <source>
        <dbReference type="SAM" id="SignalP"/>
    </source>
</evidence>
<dbReference type="EMBL" id="LT629740">
    <property type="protein sequence ID" value="SDS12136.1"/>
    <property type="molecule type" value="Genomic_DNA"/>
</dbReference>
<dbReference type="Pfam" id="PF07660">
    <property type="entry name" value="STN"/>
    <property type="match status" value="1"/>
</dbReference>
<dbReference type="InterPro" id="IPR008969">
    <property type="entry name" value="CarboxyPept-like_regulatory"/>
</dbReference>
<reference evidence="11 12" key="1">
    <citation type="submission" date="2016-10" db="EMBL/GenBank/DDBJ databases">
        <authorList>
            <person name="de Groot N.N."/>
        </authorList>
    </citation>
    <scope>NUCLEOTIDE SEQUENCE [LARGE SCALE GENOMIC DNA]</scope>
    <source>
        <strain evidence="11 12">MP1X4</strain>
    </source>
</reference>
<keyword evidence="6 7" id="KW-0998">Cell outer membrane</keyword>
<dbReference type="InterPro" id="IPR012910">
    <property type="entry name" value="Plug_dom"/>
</dbReference>
<dbReference type="InterPro" id="IPR036942">
    <property type="entry name" value="Beta-barrel_TonB_sf"/>
</dbReference>
<dbReference type="OrthoDB" id="9768177at2"/>
<evidence type="ECO:0000256" key="1">
    <source>
        <dbReference type="ARBA" id="ARBA00004571"/>
    </source>
</evidence>
<proteinExistence type="inferred from homology"/>
<evidence type="ECO:0000256" key="4">
    <source>
        <dbReference type="ARBA" id="ARBA00022692"/>
    </source>
</evidence>
<feature type="signal peptide" evidence="8">
    <location>
        <begin position="1"/>
        <end position="30"/>
    </location>
</feature>
<dbReference type="NCBIfam" id="TIGR04057">
    <property type="entry name" value="SusC_RagA_signa"/>
    <property type="match status" value="1"/>
</dbReference>
<feature type="domain" description="Secretin/TonB short N-terminal" evidence="9">
    <location>
        <begin position="65"/>
        <end position="112"/>
    </location>
</feature>